<dbReference type="RefSeq" id="XP_049144078.1">
    <property type="nucleotide sequence ID" value="XM_049286935.1"/>
</dbReference>
<accession>A0A9Q8SS66</accession>
<dbReference type="Proteomes" id="UP000830671">
    <property type="component" value="Chromosome 4"/>
</dbReference>
<evidence type="ECO:0000256" key="1">
    <source>
        <dbReference type="SAM" id="SignalP"/>
    </source>
</evidence>
<protein>
    <recommendedName>
        <fullName evidence="4">Secreted protein</fullName>
    </recommendedName>
</protein>
<sequence>MFRIVVFTQCGIPALNAHALTFILLCLTQLLGAVNTTHKSSVRWDILGGFTRSDGSGSPQNEVLSRCDLSIV</sequence>
<proteinExistence type="predicted"/>
<reference evidence="2" key="1">
    <citation type="journal article" date="2021" name="Mol. Plant Microbe Interact.">
        <title>Complete Genome Sequence of the Plant-Pathogenic Fungus Colletotrichum lupini.</title>
        <authorList>
            <person name="Baroncelli R."/>
            <person name="Pensec F."/>
            <person name="Da Lio D."/>
            <person name="Boufleur T."/>
            <person name="Vicente I."/>
            <person name="Sarrocco S."/>
            <person name="Picot A."/>
            <person name="Baraldi E."/>
            <person name="Sukno S."/>
            <person name="Thon M."/>
            <person name="Le Floch G."/>
        </authorList>
    </citation>
    <scope>NUCLEOTIDE SEQUENCE</scope>
    <source>
        <strain evidence="2">IMI 504893</strain>
    </source>
</reference>
<keyword evidence="1" id="KW-0732">Signal</keyword>
<name>A0A9Q8SS66_9PEZI</name>
<gene>
    <name evidence="2" type="ORF">CLUP02_07943</name>
</gene>
<evidence type="ECO:0000313" key="3">
    <source>
        <dbReference type="Proteomes" id="UP000830671"/>
    </source>
</evidence>
<evidence type="ECO:0000313" key="2">
    <source>
        <dbReference type="EMBL" id="UQC82455.1"/>
    </source>
</evidence>
<dbReference type="AlphaFoldDB" id="A0A9Q8SS66"/>
<dbReference type="KEGG" id="clup:CLUP02_07943"/>
<feature type="chain" id="PRO_5044825248" description="Secreted protein" evidence="1">
    <location>
        <begin position="34"/>
        <end position="72"/>
    </location>
</feature>
<dbReference type="EMBL" id="CP019476">
    <property type="protein sequence ID" value="UQC82455.1"/>
    <property type="molecule type" value="Genomic_DNA"/>
</dbReference>
<keyword evidence="3" id="KW-1185">Reference proteome</keyword>
<organism evidence="2 3">
    <name type="scientific">Colletotrichum lupini</name>
    <dbReference type="NCBI Taxonomy" id="145971"/>
    <lineage>
        <taxon>Eukaryota</taxon>
        <taxon>Fungi</taxon>
        <taxon>Dikarya</taxon>
        <taxon>Ascomycota</taxon>
        <taxon>Pezizomycotina</taxon>
        <taxon>Sordariomycetes</taxon>
        <taxon>Hypocreomycetidae</taxon>
        <taxon>Glomerellales</taxon>
        <taxon>Glomerellaceae</taxon>
        <taxon>Colletotrichum</taxon>
        <taxon>Colletotrichum acutatum species complex</taxon>
    </lineage>
</organism>
<evidence type="ECO:0008006" key="4">
    <source>
        <dbReference type="Google" id="ProtNLM"/>
    </source>
</evidence>
<dbReference type="GeneID" id="73341945"/>
<feature type="signal peptide" evidence="1">
    <location>
        <begin position="1"/>
        <end position="33"/>
    </location>
</feature>